<dbReference type="InterPro" id="IPR013563">
    <property type="entry name" value="Oligopep_ABC_C"/>
</dbReference>
<dbReference type="PANTHER" id="PTHR43297:SF2">
    <property type="entry name" value="DIPEPTIDE TRANSPORT ATP-BINDING PROTEIN DPPD"/>
    <property type="match status" value="1"/>
</dbReference>
<comment type="similarity">
    <text evidence="2">Belongs to the ABC transporter superfamily.</text>
</comment>
<dbReference type="InterPro" id="IPR003439">
    <property type="entry name" value="ABC_transporter-like_ATP-bd"/>
</dbReference>
<evidence type="ECO:0000313" key="10">
    <source>
        <dbReference type="Proteomes" id="UP000539538"/>
    </source>
</evidence>
<comment type="caution">
    <text evidence="9">The sequence shown here is derived from an EMBL/GenBank/DDBJ whole genome shotgun (WGS) entry which is preliminary data.</text>
</comment>
<dbReference type="InterPro" id="IPR003593">
    <property type="entry name" value="AAA+_ATPase"/>
</dbReference>
<dbReference type="RefSeq" id="WP_183263028.1">
    <property type="nucleotide sequence ID" value="NZ_BAAAVZ010000015.1"/>
</dbReference>
<keyword evidence="7" id="KW-0472">Membrane</keyword>
<organism evidence="9 10">
    <name type="scientific">Aminobacter niigataensis</name>
    <dbReference type="NCBI Taxonomy" id="83265"/>
    <lineage>
        <taxon>Bacteria</taxon>
        <taxon>Pseudomonadati</taxon>
        <taxon>Pseudomonadota</taxon>
        <taxon>Alphaproteobacteria</taxon>
        <taxon>Hyphomicrobiales</taxon>
        <taxon>Phyllobacteriaceae</taxon>
        <taxon>Aminobacter</taxon>
    </lineage>
</organism>
<dbReference type="Pfam" id="PF08352">
    <property type="entry name" value="oligo_HPY"/>
    <property type="match status" value="1"/>
</dbReference>
<evidence type="ECO:0000259" key="8">
    <source>
        <dbReference type="PROSITE" id="PS50893"/>
    </source>
</evidence>
<dbReference type="EMBL" id="JACHOT010000003">
    <property type="protein sequence ID" value="MBB4651117.1"/>
    <property type="molecule type" value="Genomic_DNA"/>
</dbReference>
<evidence type="ECO:0000256" key="2">
    <source>
        <dbReference type="ARBA" id="ARBA00005417"/>
    </source>
</evidence>
<feature type="domain" description="ABC transporter" evidence="8">
    <location>
        <begin position="5"/>
        <end position="254"/>
    </location>
</feature>
<sequence length="329" mass="35612">MAISVRNLSVDYNLSHVTAHALRDISLEIGKGEILGLVGESGSGKSTVAFALMGLLANNAKVTSGTATIGGRSYDLTRRDATAPLRGRGMAMIFQDPMLSLNPVFTVGTQLCEVLRRRLPGGDRKAHVAMAEEALAKVKLSDPKRRMGQYPHELSGGMRQRVVIAMALLSEPVLLIADEPTTALDVTVEAQIMREIVSLRDRIGCAVLLITHSLGLVTEYCDRISVLYAGERLEHGTVKQVQQQPGHPYTRMLFDCEVAIDRQRAVNVTENRFTVIPGELPDPFRRPSGCIFNGRCDVSFDACATTVPDEFAVGDAADHGARCLLLAGS</sequence>
<dbReference type="SUPFAM" id="SSF52540">
    <property type="entry name" value="P-loop containing nucleoside triphosphate hydrolases"/>
    <property type="match status" value="1"/>
</dbReference>
<dbReference type="InterPro" id="IPR050388">
    <property type="entry name" value="ABC_Ni/Peptide_Import"/>
</dbReference>
<dbReference type="Proteomes" id="UP000539538">
    <property type="component" value="Unassembled WGS sequence"/>
</dbReference>
<keyword evidence="5" id="KW-0547">Nucleotide-binding</keyword>
<keyword evidence="10" id="KW-1185">Reference proteome</keyword>
<dbReference type="InterPro" id="IPR017871">
    <property type="entry name" value="ABC_transporter-like_CS"/>
</dbReference>
<dbReference type="Pfam" id="PF00005">
    <property type="entry name" value="ABC_tran"/>
    <property type="match status" value="1"/>
</dbReference>
<keyword evidence="6 9" id="KW-0067">ATP-binding</keyword>
<name>A0ABR6L2X2_9HYPH</name>
<accession>A0ABR6L2X2</accession>
<dbReference type="PROSITE" id="PS00211">
    <property type="entry name" value="ABC_TRANSPORTER_1"/>
    <property type="match status" value="1"/>
</dbReference>
<proteinExistence type="inferred from homology"/>
<dbReference type="PANTHER" id="PTHR43297">
    <property type="entry name" value="OLIGOPEPTIDE TRANSPORT ATP-BINDING PROTEIN APPD"/>
    <property type="match status" value="1"/>
</dbReference>
<keyword evidence="4" id="KW-1003">Cell membrane</keyword>
<evidence type="ECO:0000313" key="9">
    <source>
        <dbReference type="EMBL" id="MBB4651117.1"/>
    </source>
</evidence>
<evidence type="ECO:0000256" key="3">
    <source>
        <dbReference type="ARBA" id="ARBA00022448"/>
    </source>
</evidence>
<evidence type="ECO:0000256" key="1">
    <source>
        <dbReference type="ARBA" id="ARBA00004417"/>
    </source>
</evidence>
<evidence type="ECO:0000256" key="6">
    <source>
        <dbReference type="ARBA" id="ARBA00022840"/>
    </source>
</evidence>
<dbReference type="PROSITE" id="PS50893">
    <property type="entry name" value="ABC_TRANSPORTER_2"/>
    <property type="match status" value="1"/>
</dbReference>
<reference evidence="9 10" key="1">
    <citation type="submission" date="2020-08" db="EMBL/GenBank/DDBJ databases">
        <title>Genomic Encyclopedia of Type Strains, Phase IV (KMG-IV): sequencing the most valuable type-strain genomes for metagenomic binning, comparative biology and taxonomic classification.</title>
        <authorList>
            <person name="Goeker M."/>
        </authorList>
    </citation>
    <scope>NUCLEOTIDE SEQUENCE [LARGE SCALE GENOMIC DNA]</scope>
    <source>
        <strain evidence="9 10">DSM 7050</strain>
    </source>
</reference>
<comment type="subcellular location">
    <subcellularLocation>
        <location evidence="1">Cell inner membrane</location>
        <topology evidence="1">Peripheral membrane protein</topology>
    </subcellularLocation>
</comment>
<dbReference type="SMART" id="SM00382">
    <property type="entry name" value="AAA"/>
    <property type="match status" value="1"/>
</dbReference>
<dbReference type="CDD" id="cd03257">
    <property type="entry name" value="ABC_NikE_OppD_transporters"/>
    <property type="match status" value="1"/>
</dbReference>
<evidence type="ECO:0000256" key="7">
    <source>
        <dbReference type="ARBA" id="ARBA00023136"/>
    </source>
</evidence>
<gene>
    <name evidence="9" type="ORF">GGQ99_002880</name>
</gene>
<dbReference type="GO" id="GO:0005524">
    <property type="term" value="F:ATP binding"/>
    <property type="evidence" value="ECO:0007669"/>
    <property type="project" value="UniProtKB-KW"/>
</dbReference>
<keyword evidence="3" id="KW-0813">Transport</keyword>
<dbReference type="Gene3D" id="3.40.50.300">
    <property type="entry name" value="P-loop containing nucleotide triphosphate hydrolases"/>
    <property type="match status" value="1"/>
</dbReference>
<evidence type="ECO:0000256" key="5">
    <source>
        <dbReference type="ARBA" id="ARBA00022741"/>
    </source>
</evidence>
<evidence type="ECO:0000256" key="4">
    <source>
        <dbReference type="ARBA" id="ARBA00022475"/>
    </source>
</evidence>
<protein>
    <submittedName>
        <fullName evidence="9">Oligopeptide/dipeptide ABC transporter ATP-binding protein</fullName>
    </submittedName>
</protein>
<dbReference type="InterPro" id="IPR027417">
    <property type="entry name" value="P-loop_NTPase"/>
</dbReference>
<dbReference type="NCBIfam" id="TIGR01727">
    <property type="entry name" value="oligo_HPY"/>
    <property type="match status" value="1"/>
</dbReference>